<dbReference type="GO" id="GO:0005762">
    <property type="term" value="C:mitochondrial large ribosomal subunit"/>
    <property type="evidence" value="ECO:0007669"/>
    <property type="project" value="TreeGrafter"/>
</dbReference>
<evidence type="ECO:0000256" key="2">
    <source>
        <dbReference type="ARBA" id="ARBA00009254"/>
    </source>
</evidence>
<evidence type="ECO:0000256" key="1">
    <source>
        <dbReference type="ARBA" id="ARBA00004173"/>
    </source>
</evidence>
<gene>
    <name evidence="9" type="ORF">PoMZ_02153</name>
</gene>
<keyword evidence="4" id="KW-0496">Mitochondrion</keyword>
<reference evidence="9 10" key="1">
    <citation type="journal article" date="2019" name="Mol. Biol. Evol.">
        <title>Blast fungal genomes show frequent chromosomal changes, gene gains and losses, and effector gene turnover.</title>
        <authorList>
            <person name="Gomez Luciano L.B."/>
            <person name="Jason Tsai I."/>
            <person name="Chuma I."/>
            <person name="Tosa Y."/>
            <person name="Chen Y.H."/>
            <person name="Li J.Y."/>
            <person name="Li M.Y."/>
            <person name="Jade Lu M.Y."/>
            <person name="Nakayashiki H."/>
            <person name="Li W.H."/>
        </authorList>
    </citation>
    <scope>NUCLEOTIDE SEQUENCE [LARGE SCALE GENOMIC DNA]</scope>
    <source>
        <strain evidence="9">MZ5-1-6</strain>
    </source>
</reference>
<sequence>MASSGAARPAASRVLQRCQPFSSSTSCAAPVTTWRTLARPSTAAATAQATTQQLRLLSISMPLQKRRTTRDNNRLRGQSTIHRSGIRRPLSVSEEDIPQPVQDEGVGKMREEDTDPDHGLWGFFYDKQLVPTPKQLSAHGRSWTVQELRGKSWEDLHALWWMCCRERNRIATAIRTRQFIGIKKDNPFDEAEARGRTVNKTMQAIKHVLTERFYAWEDARKLAMEDPEINLSGKGPIYTPSLHFESADTSSYIEEPVADHLETPETSGQEKVGELSPAGAVDPSTILASKTGKPVTDAPRSS</sequence>
<dbReference type="Pfam" id="PF06984">
    <property type="entry name" value="MRP-L47"/>
    <property type="match status" value="1"/>
</dbReference>
<dbReference type="GO" id="GO:0003735">
    <property type="term" value="F:structural constituent of ribosome"/>
    <property type="evidence" value="ECO:0007669"/>
    <property type="project" value="InterPro"/>
</dbReference>
<organism evidence="9 10">
    <name type="scientific">Pyricularia oryzae</name>
    <name type="common">Rice blast fungus</name>
    <name type="synonym">Magnaporthe oryzae</name>
    <dbReference type="NCBI Taxonomy" id="318829"/>
    <lineage>
        <taxon>Eukaryota</taxon>
        <taxon>Fungi</taxon>
        <taxon>Dikarya</taxon>
        <taxon>Ascomycota</taxon>
        <taxon>Pezizomycotina</taxon>
        <taxon>Sordariomycetes</taxon>
        <taxon>Sordariomycetidae</taxon>
        <taxon>Magnaporthales</taxon>
        <taxon>Pyriculariaceae</taxon>
        <taxon>Pyricularia</taxon>
    </lineage>
</organism>
<dbReference type="PANTHER" id="PTHR21183:SF18">
    <property type="entry name" value="LARGE RIBOSOMAL SUBUNIT PROTEIN UL29M"/>
    <property type="match status" value="1"/>
</dbReference>
<dbReference type="InterPro" id="IPR010729">
    <property type="entry name" value="Ribosomal_uL29_mit"/>
</dbReference>
<dbReference type="EMBL" id="CP034205">
    <property type="protein sequence ID" value="QBZ57229.1"/>
    <property type="molecule type" value="Genomic_DNA"/>
</dbReference>
<evidence type="ECO:0000256" key="6">
    <source>
        <dbReference type="ARBA" id="ARBA00035289"/>
    </source>
</evidence>
<dbReference type="Gene3D" id="6.10.330.20">
    <property type="match status" value="1"/>
</dbReference>
<accession>A0A4P7N441</accession>
<dbReference type="InterPro" id="IPR038340">
    <property type="entry name" value="MRP-L47_sf"/>
</dbReference>
<dbReference type="VEuPathDB" id="FungiDB:M_BR32_EuGene_00065571"/>
<dbReference type="AlphaFoldDB" id="A0A4P7N441"/>
<protein>
    <recommendedName>
        <fullName evidence="6">Large ribosomal subunit protein uL29m</fullName>
    </recommendedName>
    <alternativeName>
        <fullName evidence="7">54S ribosomal protein L4, mitochondrial</fullName>
    </alternativeName>
</protein>
<dbReference type="GO" id="GO:0032543">
    <property type="term" value="P:mitochondrial translation"/>
    <property type="evidence" value="ECO:0007669"/>
    <property type="project" value="TreeGrafter"/>
</dbReference>
<keyword evidence="3" id="KW-0689">Ribosomal protein</keyword>
<evidence type="ECO:0000313" key="10">
    <source>
        <dbReference type="Proteomes" id="UP000294847"/>
    </source>
</evidence>
<comment type="subcellular location">
    <subcellularLocation>
        <location evidence="1">Mitochondrion</location>
    </subcellularLocation>
</comment>
<dbReference type="SMR" id="A0A4P7N441"/>
<dbReference type="PANTHER" id="PTHR21183">
    <property type="entry name" value="RIBOSOMAL PROTEIN L47, MITOCHONDRIAL-RELATED"/>
    <property type="match status" value="1"/>
</dbReference>
<evidence type="ECO:0000256" key="5">
    <source>
        <dbReference type="ARBA" id="ARBA00023274"/>
    </source>
</evidence>
<dbReference type="OMA" id="YAHGRAW"/>
<evidence type="ECO:0000313" key="9">
    <source>
        <dbReference type="EMBL" id="QBZ57229.1"/>
    </source>
</evidence>
<keyword evidence="5" id="KW-0687">Ribonucleoprotein</keyword>
<evidence type="ECO:0000256" key="8">
    <source>
        <dbReference type="SAM" id="MobiDB-lite"/>
    </source>
</evidence>
<name>A0A4P7N441_PYROR</name>
<proteinExistence type="inferred from homology"/>
<comment type="similarity">
    <text evidence="2">Belongs to the universal ribosomal protein uL29 family.</text>
</comment>
<evidence type="ECO:0000256" key="3">
    <source>
        <dbReference type="ARBA" id="ARBA00022980"/>
    </source>
</evidence>
<dbReference type="Proteomes" id="UP000294847">
    <property type="component" value="Chromosome 2"/>
</dbReference>
<feature type="region of interest" description="Disordered" evidence="8">
    <location>
        <begin position="255"/>
        <end position="302"/>
    </location>
</feature>
<evidence type="ECO:0000256" key="7">
    <source>
        <dbReference type="ARBA" id="ARBA00035399"/>
    </source>
</evidence>
<evidence type="ECO:0000256" key="4">
    <source>
        <dbReference type="ARBA" id="ARBA00023128"/>
    </source>
</evidence>